<organism evidence="4">
    <name type="scientific">Percolomonas cosmopolitus</name>
    <dbReference type="NCBI Taxonomy" id="63605"/>
    <lineage>
        <taxon>Eukaryota</taxon>
        <taxon>Discoba</taxon>
        <taxon>Heterolobosea</taxon>
        <taxon>Tetramitia</taxon>
        <taxon>Eutetramitia</taxon>
        <taxon>Percolomonadidae</taxon>
        <taxon>Percolomonas</taxon>
    </lineage>
</organism>
<sequence length="391" mass="43142">MEPLKPSRSSHSLAATTSHQSGSPRSLLIRKPQLSSISSLCATPFRFPSNFSIESHTIRIFSMSYKLAHTIKQENNASIFAIRYSPDNECILLGCSDGHLRVYDAHDGRHMYTWNTSGKKQIKLPVTSLRFRPFTQTRKNIVLVAGSGGIVQHWHITSGRCLHTITEPNNQVYAVDYRDDGKFFATAGKDAAVRVYDEATKSLVVTMKGGSGNSAGHANRVFTLKFAKNDPNILLSGGWDNTVQIWDKRKDTAVRRIFGPHICGDALDLDSNNTILTGSWRTDRQIQLWDFSTGKLMEEIKLPEDPNTKQRCSIYTACFNGDSDLIACGGSGSNEARVINRSNGKFVGELTGLDKAVYSATFSPDNAFLAVGGGDGNVYLMKRTGILSHER</sequence>
<protein>
    <recommendedName>
        <fullName evidence="3">Anaphase-promoting complex subunit 4-like WD40 domain-containing protein</fullName>
    </recommendedName>
</protein>
<gene>
    <name evidence="4" type="ORF">PCOS0759_LOCUS7480</name>
</gene>
<dbReference type="Gene3D" id="2.130.10.10">
    <property type="entry name" value="YVTN repeat-like/Quinoprotein amine dehydrogenase"/>
    <property type="match status" value="3"/>
</dbReference>
<dbReference type="SUPFAM" id="SSF50978">
    <property type="entry name" value="WD40 repeat-like"/>
    <property type="match status" value="1"/>
</dbReference>
<evidence type="ECO:0000259" key="3">
    <source>
        <dbReference type="Pfam" id="PF12894"/>
    </source>
</evidence>
<evidence type="ECO:0000256" key="2">
    <source>
        <dbReference type="SAM" id="MobiDB-lite"/>
    </source>
</evidence>
<dbReference type="InterPro" id="IPR024977">
    <property type="entry name" value="Apc4-like_WD40_dom"/>
</dbReference>
<dbReference type="AlphaFoldDB" id="A0A7S1PIF6"/>
<name>A0A7S1PIF6_9EUKA</name>
<feature type="domain" description="Anaphase-promoting complex subunit 4-like WD40" evidence="3">
    <location>
        <begin position="54"/>
        <end position="128"/>
    </location>
</feature>
<feature type="compositionally biased region" description="Polar residues" evidence="2">
    <location>
        <begin position="7"/>
        <end position="24"/>
    </location>
</feature>
<keyword evidence="1" id="KW-0853">WD repeat</keyword>
<evidence type="ECO:0000256" key="1">
    <source>
        <dbReference type="PROSITE-ProRule" id="PRU00221"/>
    </source>
</evidence>
<dbReference type="PANTHER" id="PTHR47822">
    <property type="entry name" value="CARBOHYDRATE BINDING DOMAIN CONTAINING PROTEIN"/>
    <property type="match status" value="1"/>
</dbReference>
<feature type="repeat" description="WD" evidence="1">
    <location>
        <begin position="165"/>
        <end position="206"/>
    </location>
</feature>
<dbReference type="PROSITE" id="PS50294">
    <property type="entry name" value="WD_REPEATS_REGION"/>
    <property type="match status" value="1"/>
</dbReference>
<dbReference type="InterPro" id="IPR015943">
    <property type="entry name" value="WD40/YVTN_repeat-like_dom_sf"/>
</dbReference>
<feature type="repeat" description="WD" evidence="1">
    <location>
        <begin position="72"/>
        <end position="113"/>
    </location>
</feature>
<evidence type="ECO:0000313" key="4">
    <source>
        <dbReference type="EMBL" id="CAD9084226.1"/>
    </source>
</evidence>
<dbReference type="Pfam" id="PF00400">
    <property type="entry name" value="WD40"/>
    <property type="match status" value="3"/>
</dbReference>
<dbReference type="EMBL" id="HBGD01009073">
    <property type="protein sequence ID" value="CAD9084226.1"/>
    <property type="molecule type" value="Transcribed_RNA"/>
</dbReference>
<dbReference type="Pfam" id="PF12894">
    <property type="entry name" value="ANAPC4_WD40"/>
    <property type="match status" value="1"/>
</dbReference>
<dbReference type="SMART" id="SM00320">
    <property type="entry name" value="WD40"/>
    <property type="match status" value="7"/>
</dbReference>
<accession>A0A7S1PIF6</accession>
<feature type="repeat" description="WD" evidence="1">
    <location>
        <begin position="214"/>
        <end position="256"/>
    </location>
</feature>
<dbReference type="PANTHER" id="PTHR47822:SF2">
    <property type="entry name" value="F-BOX AND WD-40 DOMAIN PROTEIN 7"/>
    <property type="match status" value="1"/>
</dbReference>
<proteinExistence type="predicted"/>
<dbReference type="InterPro" id="IPR001680">
    <property type="entry name" value="WD40_rpt"/>
</dbReference>
<feature type="region of interest" description="Disordered" evidence="2">
    <location>
        <begin position="1"/>
        <end position="25"/>
    </location>
</feature>
<dbReference type="InterPro" id="IPR036322">
    <property type="entry name" value="WD40_repeat_dom_sf"/>
</dbReference>
<reference evidence="4" key="1">
    <citation type="submission" date="2021-01" db="EMBL/GenBank/DDBJ databases">
        <authorList>
            <person name="Corre E."/>
            <person name="Pelletier E."/>
            <person name="Niang G."/>
            <person name="Scheremetjew M."/>
            <person name="Finn R."/>
            <person name="Kale V."/>
            <person name="Holt S."/>
            <person name="Cochrane G."/>
            <person name="Meng A."/>
            <person name="Brown T."/>
            <person name="Cohen L."/>
        </authorList>
    </citation>
    <scope>NUCLEOTIDE SEQUENCE</scope>
    <source>
        <strain evidence="4">WS</strain>
    </source>
</reference>
<dbReference type="PROSITE" id="PS50082">
    <property type="entry name" value="WD_REPEATS_2"/>
    <property type="match status" value="3"/>
</dbReference>